<dbReference type="GO" id="GO:0015288">
    <property type="term" value="F:porin activity"/>
    <property type="evidence" value="ECO:0007669"/>
    <property type="project" value="InterPro"/>
</dbReference>
<dbReference type="EMBL" id="CAMXCT010000001">
    <property type="protein sequence ID" value="CAI3972229.1"/>
    <property type="molecule type" value="Genomic_DNA"/>
</dbReference>
<dbReference type="Pfam" id="PF07731">
    <property type="entry name" value="Cu-oxidase_2"/>
    <property type="match status" value="1"/>
</dbReference>
<dbReference type="PANTHER" id="PTHR11709:SF394">
    <property type="entry name" value="FI03373P-RELATED"/>
    <property type="match status" value="1"/>
</dbReference>
<evidence type="ECO:0000313" key="10">
    <source>
        <dbReference type="EMBL" id="CAL4759541.1"/>
    </source>
</evidence>
<dbReference type="InterPro" id="IPR001117">
    <property type="entry name" value="Cu-oxidase_2nd"/>
</dbReference>
<reference evidence="9" key="1">
    <citation type="submission" date="2022-10" db="EMBL/GenBank/DDBJ databases">
        <authorList>
            <person name="Chen Y."/>
            <person name="Dougan E. K."/>
            <person name="Chan C."/>
            <person name="Rhodes N."/>
            <person name="Thang M."/>
        </authorList>
    </citation>
    <scope>NUCLEOTIDE SEQUENCE</scope>
</reference>
<dbReference type="InterPro" id="IPR011706">
    <property type="entry name" value="Cu-oxidase_C"/>
</dbReference>
<keyword evidence="3" id="KW-0560">Oxidoreductase</keyword>
<dbReference type="CDD" id="cd13896">
    <property type="entry name" value="CuRO_3_CopA"/>
    <property type="match status" value="1"/>
</dbReference>
<dbReference type="Pfam" id="PF04966">
    <property type="entry name" value="OprB"/>
    <property type="match status" value="1"/>
</dbReference>
<dbReference type="Gene3D" id="2.60.40.420">
    <property type="entry name" value="Cupredoxins - blue copper proteins"/>
    <property type="match status" value="3"/>
</dbReference>
<dbReference type="GO" id="GO:0005507">
    <property type="term" value="F:copper ion binding"/>
    <property type="evidence" value="ECO:0007669"/>
    <property type="project" value="InterPro"/>
</dbReference>
<dbReference type="GO" id="GO:0016020">
    <property type="term" value="C:membrane"/>
    <property type="evidence" value="ECO:0007669"/>
    <property type="project" value="InterPro"/>
</dbReference>
<evidence type="ECO:0000313" key="11">
    <source>
        <dbReference type="Proteomes" id="UP001152797"/>
    </source>
</evidence>
<keyword evidence="11" id="KW-1185">Reference proteome</keyword>
<evidence type="ECO:0000259" key="6">
    <source>
        <dbReference type="Pfam" id="PF00394"/>
    </source>
</evidence>
<comment type="similarity">
    <text evidence="1">Belongs to the multicopper oxidase family.</text>
</comment>
<dbReference type="InterPro" id="IPR011707">
    <property type="entry name" value="Cu-oxidase-like_N"/>
</dbReference>
<name>A0A9P1FCY7_9DINO</name>
<evidence type="ECO:0000256" key="1">
    <source>
        <dbReference type="ARBA" id="ARBA00010609"/>
    </source>
</evidence>
<evidence type="ECO:0000256" key="2">
    <source>
        <dbReference type="ARBA" id="ARBA00022723"/>
    </source>
</evidence>
<comment type="caution">
    <text evidence="9">The sequence shown here is derived from an EMBL/GenBank/DDBJ whole genome shotgun (WGS) entry which is preliminary data.</text>
</comment>
<dbReference type="EMBL" id="CAMXCT030000001">
    <property type="protein sequence ID" value="CAL4759541.1"/>
    <property type="molecule type" value="Genomic_DNA"/>
</dbReference>
<reference evidence="10 11" key="2">
    <citation type="submission" date="2024-05" db="EMBL/GenBank/DDBJ databases">
        <authorList>
            <person name="Chen Y."/>
            <person name="Shah S."/>
            <person name="Dougan E. K."/>
            <person name="Thang M."/>
            <person name="Chan C."/>
        </authorList>
    </citation>
    <scope>NUCLEOTIDE SEQUENCE [LARGE SCALE GENOMIC DNA]</scope>
</reference>
<dbReference type="InterPro" id="IPR033138">
    <property type="entry name" value="Cu_oxidase_CS"/>
</dbReference>
<dbReference type="InterPro" id="IPR045087">
    <property type="entry name" value="Cu-oxidase_fam"/>
</dbReference>
<dbReference type="EMBL" id="CAMXCT020000001">
    <property type="protein sequence ID" value="CAL1125604.1"/>
    <property type="molecule type" value="Genomic_DNA"/>
</dbReference>
<dbReference type="InterPro" id="IPR008972">
    <property type="entry name" value="Cupredoxin"/>
</dbReference>
<keyword evidence="4" id="KW-0186">Copper</keyword>
<sequence length="945" mass="103010">MSRISRILILLTGLCLVLGLVTPAFAQHLAVRRPDQYPSPTVKVPAAGHMFDADYSWADNTLSGDWFGLRGELAQRGVVFGIRYVPLLLHNTTGGFDTGFFGGGPLGTTVTVDTDLLMGHEGGTLFFDYEFFSWYNGRFPTNSQFDPTGSYVGVDTNLIESDDKRLNQVAQLYYEQSMFDDKFTWSFGKMDANAPFAAVQAAGAFQNSIAMYTSTLNPFIPTYPNESTALVVSANATDNLSGSFGWFDGTTAAYDPTTGISGPSTGPRGPSTFFNNDGHWFLITQVDLNWQLDDRLPGSVGAGAWMQTGLTATSGTNTDGVSDVPGCYLQWQQIVWSPSDEIAADGGGVAYFGQFGWSDPNKNPVHWSLMTGLSATGIFPSRPADALGCMFAYTHYTSNPAIYQSTQRNGLSGPSGGHELSLESFYIWYWKSWSYLQPGVMWINSPGGGDPAPLDDDVLAYLLAGAGLPLALAASNVLGDAPASRTPAAQAIPPTQAKPDYVCNIEAKTIAPLGKPTEATLINGTLPGTEIRYREGDMFRVLVNNHLDVPTTLHWHGMIVPNYMDGVPGVTQMPIAPGDSVLYEYVLRQSGTYWYHSHYGFQEQTGLSGPLIIEAKDEPHACDHDVVVMLSDWLDQSPEGIIPQIRGQQPATSAVKVPDTPGYPFPQDKKFNVDINYPGYLINGQSNQSPWSLKVRKGDRIRLRCINSSTATFFQVALEGHQMEMIAADGQDIVPLTVDNFVIAAAERYDLLVTIKESGSFTLHAAALGTDQQAVGVVHTADAAPKVNLQKPQFSGVSGGMADYASLKSPVNTTLPEGEVKSFVIDLGGQMMKYLWSMNGEYFPEVFSPDGKATPLTIKSGDRVRMRLTNSTMMYHPMHLHGHFFRLLTGDGPQPMAPLKDTVAVGPKQQINFEFTADNPGNWFFHCHNLYHLASGMARVIRYEV</sequence>
<dbReference type="AlphaFoldDB" id="A0A9P1FCY7"/>
<dbReference type="InterPro" id="IPR002355">
    <property type="entry name" value="Cu_oxidase_Cu_BS"/>
</dbReference>
<proteinExistence type="inferred from homology"/>
<organism evidence="9">
    <name type="scientific">Cladocopium goreaui</name>
    <dbReference type="NCBI Taxonomy" id="2562237"/>
    <lineage>
        <taxon>Eukaryota</taxon>
        <taxon>Sar</taxon>
        <taxon>Alveolata</taxon>
        <taxon>Dinophyceae</taxon>
        <taxon>Suessiales</taxon>
        <taxon>Symbiodiniaceae</taxon>
        <taxon>Cladocopium</taxon>
    </lineage>
</organism>
<keyword evidence="5" id="KW-0732">Signal</keyword>
<feature type="domain" description="Plastocyanin-like" evidence="6">
    <location>
        <begin position="625"/>
        <end position="769"/>
    </location>
</feature>
<keyword evidence="2" id="KW-0479">Metal-binding</keyword>
<feature type="domain" description="Plastocyanin-like" evidence="8">
    <location>
        <begin position="505"/>
        <end position="617"/>
    </location>
</feature>
<evidence type="ECO:0000256" key="3">
    <source>
        <dbReference type="ARBA" id="ARBA00023002"/>
    </source>
</evidence>
<dbReference type="PROSITE" id="PS00080">
    <property type="entry name" value="MULTICOPPER_OXIDASE2"/>
    <property type="match status" value="1"/>
</dbReference>
<dbReference type="GO" id="GO:0008643">
    <property type="term" value="P:carbohydrate transport"/>
    <property type="evidence" value="ECO:0007669"/>
    <property type="project" value="InterPro"/>
</dbReference>
<feature type="signal peptide" evidence="5">
    <location>
        <begin position="1"/>
        <end position="26"/>
    </location>
</feature>
<evidence type="ECO:0000256" key="4">
    <source>
        <dbReference type="ARBA" id="ARBA00023008"/>
    </source>
</evidence>
<evidence type="ECO:0000256" key="5">
    <source>
        <dbReference type="SAM" id="SignalP"/>
    </source>
</evidence>
<gene>
    <name evidence="9" type="ORF">C1SCF055_LOCUS819</name>
</gene>
<accession>A0A9P1FCY7</accession>
<dbReference type="OrthoDB" id="2121828at2759"/>
<dbReference type="Proteomes" id="UP001152797">
    <property type="component" value="Unassembled WGS sequence"/>
</dbReference>
<evidence type="ECO:0000259" key="8">
    <source>
        <dbReference type="Pfam" id="PF07732"/>
    </source>
</evidence>
<protein>
    <submittedName>
        <fullName evidence="10">Multicopper oxidase MmcO (Mycobacteriu m multicopper oxidase)</fullName>
    </submittedName>
</protein>
<dbReference type="GO" id="GO:0016491">
    <property type="term" value="F:oxidoreductase activity"/>
    <property type="evidence" value="ECO:0007669"/>
    <property type="project" value="UniProtKB-KW"/>
</dbReference>
<dbReference type="PANTHER" id="PTHR11709">
    <property type="entry name" value="MULTI-COPPER OXIDASE"/>
    <property type="match status" value="1"/>
</dbReference>
<feature type="chain" id="PRO_5043271739" evidence="5">
    <location>
        <begin position="27"/>
        <end position="945"/>
    </location>
</feature>
<dbReference type="Gene3D" id="2.40.160.180">
    <property type="entry name" value="Carbohydrate-selective porin OprB"/>
    <property type="match status" value="1"/>
</dbReference>
<dbReference type="PROSITE" id="PS00079">
    <property type="entry name" value="MULTICOPPER_OXIDASE1"/>
    <property type="match status" value="2"/>
</dbReference>
<dbReference type="InterPro" id="IPR034279">
    <property type="entry name" value="CuRO_3_CopA"/>
</dbReference>
<evidence type="ECO:0000313" key="9">
    <source>
        <dbReference type="EMBL" id="CAI3972229.1"/>
    </source>
</evidence>
<feature type="domain" description="Plastocyanin-like" evidence="7">
    <location>
        <begin position="851"/>
        <end position="942"/>
    </location>
</feature>
<dbReference type="Pfam" id="PF07732">
    <property type="entry name" value="Cu-oxidase_3"/>
    <property type="match status" value="1"/>
</dbReference>
<dbReference type="Pfam" id="PF00394">
    <property type="entry name" value="Cu-oxidase"/>
    <property type="match status" value="1"/>
</dbReference>
<dbReference type="SUPFAM" id="SSF49503">
    <property type="entry name" value="Cupredoxins"/>
    <property type="match status" value="3"/>
</dbReference>
<dbReference type="InterPro" id="IPR007049">
    <property type="entry name" value="Carb-sel_porin_OprB"/>
</dbReference>
<dbReference type="InterPro" id="IPR038673">
    <property type="entry name" value="OprB_sf"/>
</dbReference>
<evidence type="ECO:0000259" key="7">
    <source>
        <dbReference type="Pfam" id="PF07731"/>
    </source>
</evidence>